<dbReference type="AlphaFoldDB" id="A0A0D6XNH6"/>
<dbReference type="Proteomes" id="UP000032366">
    <property type="component" value="Unassembled WGS sequence"/>
</dbReference>
<evidence type="ECO:0000256" key="2">
    <source>
        <dbReference type="ARBA" id="ARBA00012150"/>
    </source>
</evidence>
<feature type="active site" evidence="5">
    <location>
        <position position="18"/>
    </location>
</feature>
<dbReference type="InterPro" id="IPR020456">
    <property type="entry name" value="Acylphosphatase"/>
</dbReference>
<comment type="catalytic activity">
    <reaction evidence="4 5">
        <text>an acyl phosphate + H2O = a carboxylate + phosphate + H(+)</text>
        <dbReference type="Rhea" id="RHEA:14965"/>
        <dbReference type="ChEBI" id="CHEBI:15377"/>
        <dbReference type="ChEBI" id="CHEBI:15378"/>
        <dbReference type="ChEBI" id="CHEBI:29067"/>
        <dbReference type="ChEBI" id="CHEBI:43474"/>
        <dbReference type="ChEBI" id="CHEBI:59918"/>
        <dbReference type="EC" id="3.6.1.7"/>
    </reaction>
</comment>
<dbReference type="PROSITE" id="PS00150">
    <property type="entry name" value="ACYLPHOSPHATASE_1"/>
    <property type="match status" value="1"/>
</dbReference>
<dbReference type="InterPro" id="IPR036046">
    <property type="entry name" value="Acylphosphatase-like_dom_sf"/>
</dbReference>
<dbReference type="EC" id="3.6.1.7" evidence="2 5"/>
<evidence type="ECO:0000259" key="7">
    <source>
        <dbReference type="PROSITE" id="PS51160"/>
    </source>
</evidence>
<dbReference type="InterPro" id="IPR001792">
    <property type="entry name" value="Acylphosphatase-like_dom"/>
</dbReference>
<evidence type="ECO:0000256" key="6">
    <source>
        <dbReference type="RuleBase" id="RU004168"/>
    </source>
</evidence>
<evidence type="ECO:0000313" key="10">
    <source>
        <dbReference type="Proteomes" id="UP000032366"/>
    </source>
</evidence>
<dbReference type="PROSITE" id="PS51160">
    <property type="entry name" value="ACYLPHOSPHATASE_3"/>
    <property type="match status" value="1"/>
</dbReference>
<dbReference type="RefSeq" id="WP_044361754.1">
    <property type="nucleotide sequence ID" value="NZ_JXWY01000175.1"/>
</dbReference>
<protein>
    <recommendedName>
        <fullName evidence="3 5">acylphosphatase</fullName>
        <ecNumber evidence="2 5">3.6.1.7</ecNumber>
    </recommendedName>
</protein>
<sequence length="90" mass="10150">MQRYLIRVYGRVQGVGFRYFTERLALKYHITGTVQNVNDYVEVVAQGEDKDLEAFTQAVIKGASPASSVTHHHIESLDIAPQLEKFKVLG</sequence>
<evidence type="ECO:0000313" key="11">
    <source>
        <dbReference type="Proteomes" id="UP000254100"/>
    </source>
</evidence>
<feature type="domain" description="Acylphosphatase-like" evidence="7">
    <location>
        <begin position="3"/>
        <end position="90"/>
    </location>
</feature>
<accession>A0A0D6XNH6</accession>
<dbReference type="Gene3D" id="3.30.70.100">
    <property type="match status" value="1"/>
</dbReference>
<dbReference type="EMBL" id="UHDT01000001">
    <property type="protein sequence ID" value="SUM57674.1"/>
    <property type="molecule type" value="Genomic_DNA"/>
</dbReference>
<dbReference type="STRING" id="569857.TP70_11490"/>
<evidence type="ECO:0000313" key="9">
    <source>
        <dbReference type="EMBL" id="SUM57674.1"/>
    </source>
</evidence>
<organism evidence="9 11">
    <name type="scientific">Staphylococcus microti</name>
    <dbReference type="NCBI Taxonomy" id="569857"/>
    <lineage>
        <taxon>Bacteria</taxon>
        <taxon>Bacillati</taxon>
        <taxon>Bacillota</taxon>
        <taxon>Bacilli</taxon>
        <taxon>Bacillales</taxon>
        <taxon>Staphylococcaceae</taxon>
        <taxon>Staphylococcus</taxon>
    </lineage>
</organism>
<dbReference type="OrthoDB" id="9808093at2"/>
<reference evidence="8 10" key="1">
    <citation type="submission" date="2015-01" db="EMBL/GenBank/DDBJ databases">
        <authorList>
            <person name="Guo J."/>
        </authorList>
    </citation>
    <scope>NUCLEOTIDE SEQUENCE [LARGE SCALE GENOMIC DNA]</scope>
    <source>
        <strain evidence="8 10">DSM 22147</strain>
    </source>
</reference>
<dbReference type="SUPFAM" id="SSF54975">
    <property type="entry name" value="Acylphosphatase/BLUF domain-like"/>
    <property type="match status" value="1"/>
</dbReference>
<name>A0A0D6XNH6_9STAP</name>
<dbReference type="GO" id="GO:0003998">
    <property type="term" value="F:acylphosphatase activity"/>
    <property type="evidence" value="ECO:0007669"/>
    <property type="project" value="UniProtKB-EC"/>
</dbReference>
<keyword evidence="10" id="KW-1185">Reference proteome</keyword>
<dbReference type="InterPro" id="IPR017968">
    <property type="entry name" value="Acylphosphatase_CS"/>
</dbReference>
<keyword evidence="5 9" id="KW-0378">Hydrolase</keyword>
<proteinExistence type="inferred from homology"/>
<feature type="active site" evidence="5">
    <location>
        <position position="36"/>
    </location>
</feature>
<evidence type="ECO:0000313" key="8">
    <source>
        <dbReference type="EMBL" id="KIX89776.1"/>
    </source>
</evidence>
<evidence type="ECO:0000256" key="4">
    <source>
        <dbReference type="ARBA" id="ARBA00047645"/>
    </source>
</evidence>
<dbReference type="Pfam" id="PF00708">
    <property type="entry name" value="Acylphosphatase"/>
    <property type="match status" value="1"/>
</dbReference>
<dbReference type="Proteomes" id="UP000254100">
    <property type="component" value="Unassembled WGS sequence"/>
</dbReference>
<dbReference type="EMBL" id="JXWY01000175">
    <property type="protein sequence ID" value="KIX89776.1"/>
    <property type="molecule type" value="Genomic_DNA"/>
</dbReference>
<comment type="similarity">
    <text evidence="1 6">Belongs to the acylphosphatase family.</text>
</comment>
<reference evidence="9 11" key="2">
    <citation type="submission" date="2018-06" db="EMBL/GenBank/DDBJ databases">
        <authorList>
            <consortium name="Pathogen Informatics"/>
            <person name="Doyle S."/>
        </authorList>
    </citation>
    <scope>NUCLEOTIDE SEQUENCE [LARGE SCALE GENOMIC DNA]</scope>
    <source>
        <strain evidence="9 11">NCTC13832</strain>
    </source>
</reference>
<dbReference type="PANTHER" id="PTHR47268">
    <property type="entry name" value="ACYLPHOSPHATASE"/>
    <property type="match status" value="1"/>
</dbReference>
<gene>
    <name evidence="9" type="primary">acyP</name>
    <name evidence="9" type="ORF">NCTC13832_01360</name>
    <name evidence="8" type="ORF">TP70_11490</name>
</gene>
<evidence type="ECO:0000256" key="5">
    <source>
        <dbReference type="PROSITE-ProRule" id="PRU00520"/>
    </source>
</evidence>
<dbReference type="PANTHER" id="PTHR47268:SF4">
    <property type="entry name" value="ACYLPHOSPHATASE"/>
    <property type="match status" value="1"/>
</dbReference>
<dbReference type="NCBIfam" id="NF011005">
    <property type="entry name" value="PRK14431.1"/>
    <property type="match status" value="1"/>
</dbReference>
<evidence type="ECO:0000256" key="1">
    <source>
        <dbReference type="ARBA" id="ARBA00005614"/>
    </source>
</evidence>
<evidence type="ECO:0000256" key="3">
    <source>
        <dbReference type="ARBA" id="ARBA00015991"/>
    </source>
</evidence>